<dbReference type="KEGG" id="hlm:DV707_02695"/>
<evidence type="ECO:0000256" key="1">
    <source>
        <dbReference type="ARBA" id="ARBA00004141"/>
    </source>
</evidence>
<dbReference type="Proteomes" id="UP000296733">
    <property type="component" value="Chromosome"/>
</dbReference>
<comment type="subcellular location">
    <subcellularLocation>
        <location evidence="1">Membrane</location>
        <topology evidence="1">Multi-pass membrane protein</topology>
    </subcellularLocation>
</comment>
<evidence type="ECO:0000313" key="12">
    <source>
        <dbReference type="Proteomes" id="UP000236740"/>
    </source>
</evidence>
<keyword evidence="5 8" id="KW-1133">Transmembrane helix</keyword>
<feature type="domain" description="Lycopene cyclase" evidence="9">
    <location>
        <begin position="45"/>
        <end position="103"/>
    </location>
</feature>
<dbReference type="EMBL" id="FNVN01000001">
    <property type="protein sequence ID" value="SEF88784.1"/>
    <property type="molecule type" value="Genomic_DNA"/>
</dbReference>
<organism evidence="11 12">
    <name type="scientific">Halobellus limi</name>
    <dbReference type="NCBI Taxonomy" id="699433"/>
    <lineage>
        <taxon>Archaea</taxon>
        <taxon>Methanobacteriati</taxon>
        <taxon>Methanobacteriota</taxon>
        <taxon>Stenosarchaea group</taxon>
        <taxon>Halobacteria</taxon>
        <taxon>Halobacteriales</taxon>
        <taxon>Haloferacaceae</taxon>
        <taxon>Halobellus</taxon>
    </lineage>
</organism>
<evidence type="ECO:0000259" key="9">
    <source>
        <dbReference type="Pfam" id="PF18916"/>
    </source>
</evidence>
<keyword evidence="12" id="KW-1185">Reference proteome</keyword>
<dbReference type="InterPro" id="IPR017825">
    <property type="entry name" value="Lycopene_cyclase_dom"/>
</dbReference>
<evidence type="ECO:0000256" key="5">
    <source>
        <dbReference type="ARBA" id="ARBA00022989"/>
    </source>
</evidence>
<dbReference type="NCBIfam" id="TIGR03462">
    <property type="entry name" value="CarR_dom_SF"/>
    <property type="match status" value="2"/>
</dbReference>
<keyword evidence="4" id="KW-0125">Carotenoid biosynthesis</keyword>
<evidence type="ECO:0000256" key="7">
    <source>
        <dbReference type="ARBA" id="ARBA00023235"/>
    </source>
</evidence>
<evidence type="ECO:0000313" key="13">
    <source>
        <dbReference type="Proteomes" id="UP000296733"/>
    </source>
</evidence>
<dbReference type="OrthoDB" id="241129at2157"/>
<keyword evidence="7" id="KW-0413">Isomerase</keyword>
<evidence type="ECO:0000256" key="6">
    <source>
        <dbReference type="ARBA" id="ARBA00023136"/>
    </source>
</evidence>
<proteinExistence type="predicted"/>
<accession>A0A1H5VNG7</accession>
<feature type="transmembrane region" description="Helical" evidence="8">
    <location>
        <begin position="6"/>
        <end position="27"/>
    </location>
</feature>
<dbReference type="Proteomes" id="UP000236740">
    <property type="component" value="Unassembled WGS sequence"/>
</dbReference>
<evidence type="ECO:0000313" key="11">
    <source>
        <dbReference type="EMBL" id="SEF88784.1"/>
    </source>
</evidence>
<evidence type="ECO:0000256" key="4">
    <source>
        <dbReference type="ARBA" id="ARBA00022746"/>
    </source>
</evidence>
<sequence length="272" mass="29936">MTIQFTYLQFHLAFLLPAVLFLCATGFVSRTRIAEERAVLGDGWRNYWAGVAVITVVAIAYTTPWDNYLIARGVWWYGDGTTLLTLGHAPLEEYLFILVQPWITALWLAHLDFPTGWPEASRPVAWRAGALAVAAVIGLVGWQSLGADGTFYLGAILAWAAPVLALQWLVGAPQLWARRRTVALGTLLPTLYLCVVDRVAIEYGIWVLSGQYTTGITVAGLPIEEATFFLVTNLFVVQGLVLYRLVMARFDGDSTADDRSVTRPAATVDRGD</sequence>
<feature type="transmembrane region" description="Helical" evidence="8">
    <location>
        <begin position="94"/>
        <end position="113"/>
    </location>
</feature>
<feature type="transmembrane region" description="Helical" evidence="8">
    <location>
        <begin position="151"/>
        <end position="170"/>
    </location>
</feature>
<dbReference type="AlphaFoldDB" id="A0A1H5VNG7"/>
<keyword evidence="6 8" id="KW-0472">Membrane</keyword>
<evidence type="ECO:0000313" key="10">
    <source>
        <dbReference type="EMBL" id="QCC48837.1"/>
    </source>
</evidence>
<feature type="transmembrane region" description="Helical" evidence="8">
    <location>
        <begin position="47"/>
        <end position="65"/>
    </location>
</feature>
<dbReference type="GO" id="GO:0016117">
    <property type="term" value="P:carotenoid biosynthetic process"/>
    <property type="evidence" value="ECO:0007669"/>
    <property type="project" value="UniProtKB-KW"/>
</dbReference>
<dbReference type="GO" id="GO:0016020">
    <property type="term" value="C:membrane"/>
    <property type="evidence" value="ECO:0007669"/>
    <property type="project" value="UniProtKB-SubCell"/>
</dbReference>
<dbReference type="GO" id="GO:0016872">
    <property type="term" value="F:intramolecular lyase activity"/>
    <property type="evidence" value="ECO:0007669"/>
    <property type="project" value="InterPro"/>
</dbReference>
<keyword evidence="3 8" id="KW-0812">Transmembrane</keyword>
<feature type="transmembrane region" description="Helical" evidence="8">
    <location>
        <begin position="226"/>
        <end position="246"/>
    </location>
</feature>
<dbReference type="GO" id="GO:0045436">
    <property type="term" value="F:lycopene beta cyclase activity"/>
    <property type="evidence" value="ECO:0007669"/>
    <property type="project" value="UniProtKB-ARBA"/>
</dbReference>
<feature type="transmembrane region" description="Helical" evidence="8">
    <location>
        <begin position="182"/>
        <end position="206"/>
    </location>
</feature>
<dbReference type="EMBL" id="CP031311">
    <property type="protein sequence ID" value="QCC48837.1"/>
    <property type="molecule type" value="Genomic_DNA"/>
</dbReference>
<gene>
    <name evidence="10" type="ORF">DV707_02695</name>
    <name evidence="11" type="ORF">SAMN04488133_1017</name>
</gene>
<name>A0A1H5VNG7_9EURY</name>
<dbReference type="RefSeq" id="WP_103991246.1">
    <property type="nucleotide sequence ID" value="NZ_CP031311.1"/>
</dbReference>
<protein>
    <submittedName>
        <fullName evidence="11">Lycopene cyclase domain-containing protein</fullName>
    </submittedName>
</protein>
<evidence type="ECO:0000256" key="2">
    <source>
        <dbReference type="ARBA" id="ARBA00004829"/>
    </source>
</evidence>
<evidence type="ECO:0000256" key="3">
    <source>
        <dbReference type="ARBA" id="ARBA00022692"/>
    </source>
</evidence>
<comment type="pathway">
    <text evidence="2">Carotenoid biosynthesis.</text>
</comment>
<reference evidence="11 12" key="1">
    <citation type="submission" date="2016-10" db="EMBL/GenBank/DDBJ databases">
        <authorList>
            <person name="de Groot N.N."/>
        </authorList>
    </citation>
    <scope>NUCLEOTIDE SEQUENCE [LARGE SCALE GENOMIC DNA]</scope>
    <source>
        <strain evidence="11 12">CGMCC 1.10331</strain>
    </source>
</reference>
<reference evidence="10 13" key="2">
    <citation type="journal article" date="2019" name="Nat. Commun.">
        <title>A new type of DNA phosphorothioation-based antiviral system in archaea.</title>
        <authorList>
            <person name="Xiong L."/>
            <person name="Liu S."/>
            <person name="Chen S."/>
            <person name="Xiao Y."/>
            <person name="Zhu B."/>
            <person name="Gao Y."/>
            <person name="Zhang Y."/>
            <person name="Chen B."/>
            <person name="Luo J."/>
            <person name="Deng Z."/>
            <person name="Chen X."/>
            <person name="Wang L."/>
            <person name="Chen S."/>
        </authorList>
    </citation>
    <scope>NUCLEOTIDE SEQUENCE [LARGE SCALE GENOMIC DNA]</scope>
    <source>
        <strain evidence="10 13">CGMCC 1.10331</strain>
    </source>
</reference>
<evidence type="ECO:0000256" key="8">
    <source>
        <dbReference type="SAM" id="Phobius"/>
    </source>
</evidence>
<feature type="domain" description="Lycopene cyclase" evidence="9">
    <location>
        <begin position="157"/>
        <end position="237"/>
    </location>
</feature>
<dbReference type="GeneID" id="39856961"/>
<feature type="transmembrane region" description="Helical" evidence="8">
    <location>
        <begin position="125"/>
        <end position="145"/>
    </location>
</feature>
<dbReference type="Pfam" id="PF18916">
    <property type="entry name" value="Lycopene_cyc"/>
    <property type="match status" value="2"/>
</dbReference>